<evidence type="ECO:0000256" key="1">
    <source>
        <dbReference type="SAM" id="MobiDB-lite"/>
    </source>
</evidence>
<evidence type="ECO:0000313" key="2">
    <source>
        <dbReference type="EMBL" id="KAK5926672.1"/>
    </source>
</evidence>
<gene>
    <name evidence="2" type="ORF">CgunFtcFv8_022223</name>
</gene>
<evidence type="ECO:0000313" key="3">
    <source>
        <dbReference type="Proteomes" id="UP001331515"/>
    </source>
</evidence>
<feature type="compositionally biased region" description="Polar residues" evidence="1">
    <location>
        <begin position="47"/>
        <end position="56"/>
    </location>
</feature>
<reference evidence="2 3" key="1">
    <citation type="journal article" date="2023" name="Mol. Biol. Evol.">
        <title>Genomics of Secondarily Temperate Adaptation in the Only Non-Antarctic Icefish.</title>
        <authorList>
            <person name="Rivera-Colon A.G."/>
            <person name="Rayamajhi N."/>
            <person name="Minhas B.F."/>
            <person name="Madrigal G."/>
            <person name="Bilyk K.T."/>
            <person name="Yoon V."/>
            <person name="Hune M."/>
            <person name="Gregory S."/>
            <person name="Cheng C.H.C."/>
            <person name="Catchen J.M."/>
        </authorList>
    </citation>
    <scope>NUCLEOTIDE SEQUENCE [LARGE SCALE GENOMIC DNA]</scope>
    <source>
        <tissue evidence="2">White muscle</tissue>
    </source>
</reference>
<keyword evidence="3" id="KW-1185">Reference proteome</keyword>
<proteinExistence type="predicted"/>
<comment type="caution">
    <text evidence="2">The sequence shown here is derived from an EMBL/GenBank/DDBJ whole genome shotgun (WGS) entry which is preliminary data.</text>
</comment>
<dbReference type="AlphaFoldDB" id="A0AAN8DQH4"/>
<accession>A0AAN8DQH4</accession>
<protein>
    <submittedName>
        <fullName evidence="2">Uncharacterized protein</fullName>
    </submittedName>
</protein>
<sequence>MHSVSMTTRCHKDVTLTRHLRSGTRKCLAPPTPKSAITPDRRRLDSEQVSGKSLTDGTEEESKRKGR</sequence>
<feature type="region of interest" description="Disordered" evidence="1">
    <location>
        <begin position="15"/>
        <end position="67"/>
    </location>
</feature>
<name>A0AAN8DQH4_CHAGU</name>
<dbReference type="Proteomes" id="UP001331515">
    <property type="component" value="Unassembled WGS sequence"/>
</dbReference>
<dbReference type="EMBL" id="JAURVH010001519">
    <property type="protein sequence ID" value="KAK5926672.1"/>
    <property type="molecule type" value="Genomic_DNA"/>
</dbReference>
<organism evidence="2 3">
    <name type="scientific">Champsocephalus gunnari</name>
    <name type="common">Mackerel icefish</name>
    <dbReference type="NCBI Taxonomy" id="52237"/>
    <lineage>
        <taxon>Eukaryota</taxon>
        <taxon>Metazoa</taxon>
        <taxon>Chordata</taxon>
        <taxon>Craniata</taxon>
        <taxon>Vertebrata</taxon>
        <taxon>Euteleostomi</taxon>
        <taxon>Actinopterygii</taxon>
        <taxon>Neopterygii</taxon>
        <taxon>Teleostei</taxon>
        <taxon>Neoteleostei</taxon>
        <taxon>Acanthomorphata</taxon>
        <taxon>Eupercaria</taxon>
        <taxon>Perciformes</taxon>
        <taxon>Notothenioidei</taxon>
        <taxon>Channichthyidae</taxon>
        <taxon>Champsocephalus</taxon>
    </lineage>
</organism>